<feature type="region of interest" description="Disordered" evidence="1">
    <location>
        <begin position="1699"/>
        <end position="1751"/>
    </location>
</feature>
<sequence length="1751" mass="193704">MTSISQPDSASRILDITARGIDLVTVLAKISTSTSAGSLIAKEVGGWLGREGLDEFELGFFLTSTQALARPNDQPQVRNFIQAVTDRRPKPSVVPLWAQPSGALGRLVASDPLQRWLTTTICCLLRYHDERFIKLALSSLIILASPSEQNKKPLAEYQLAYHPGMLRLEPLVSKIVDSNWTHVANSGIIGSDAECPRLPDELNWACKRGHNLGSHKLAVILNSLRDAPEQVMVQSERLLTNLVLWLVWHFDGRLRIVVSGSIVYDRVLGPASKTVECRVGKFCSESDEGKECASPRTAEASPSFEIFECIGGNLKSLFSGRYDTQQTFMSEPRVRQKLYHSPFRYLQGVQKSLGIQTQRTAQEVLKWYCQLPVERDDMGSRLNFRLLLDPTLDWSGLRVMDLLGRTPALLNAYCGELGRPSVVFSPPPQSAPPAVVDDLTEMADEDYYAMDVEDSDEEGESEEEFEEKPPLLVKYFPILQDLLEQAQLACKCFQCSKGRPLLPDGNCLRHRALMEVMFYFGHGIADAFGAPDASGVGETRAADSGAMAILFDVIRTVRFDPGKLEGTIDWHTLLDTTCQIFLGCRTLESMTDATYSDSTADVPHPHMQNLGATIVAVQHGDLAVVAPWLDLSQKIDVRRCFRWEHIQGRLGLAAGDDASGKLRLQELARDTCVVETQHTEDVSDYARLFQMPHYPASAGIQLGRDKSDEIFDFVLVSAGEERYKLLLRVTSESHSRMVDPSRVIIKMARGFQTLRCSHGVKEGVASVPEGHTVELYRFDELLGRWGALRERKRDPEVDDEPPSSEEGSHPDASTQAANSSSLPQEEAQEGKEKIPKPLRITHILDSSFKFNTALALAGDNPVFVGSGDSCLKCAVDTAINFPLDSFYNNYGRWIIYHDPHPSTKMPRSRKIVVSSIMASQDAPVSPLCALCHEFAHDVIRFAFTQPDEYPTSSRWLKDPAFEGGYLAWKDGFRHHNDLASLAASVQAGCALCRIVHDELMLLGPDDSKGFVVFHPFSGFTFRFRDSPSMQNRPAPWTEQPRLYEFCQRRSRLPGVTFKDSAFWKGHIDPWRGSHAISGDGASEDVFDTARWWLKSCVETHGDVCKRPVAPLPTRVVDVGVGESCNPSLYISAGEYEPCAILTHCWGGGIPFKTTKATLQDRVKGMEMSQLPKNFQDAVMITRRLGLRYVWIDALCIIQDDLADWRREAAKMADTYAAGTVTISALDSPSSETGILHRRRVLPEVVLSSEYTVRKKPRTFERVLADCPLHARAWCFQEKLLSPALLHFGSQQIFWECRYQQTPEVAPTVDARYNPPVGVVRPFMGIDKYVSPEGPFWALWYNAVEAFSMRDLTFVTDKFPALAGVGFRFRQQNGGGTYAAGLWVEDLAQGICWGPAWDHLRVPNRKAPGFDRCEVLRKLSVAIAPSWSWASVDGRVSFSRANGPWEFTILNVDMVHHDDLMAERSLGTLTIQGRKKECWAMVTSGRTPGSFKGLLLFEEQGSHFVRIGFCSEQYASTLDIDKFAEMTITIRSLKPTTAQTPTNDASHGRETSKPNSHDVTVVITTTPKLTTKGITTTVQRIRGPKTTPPSSSAPPAAVSEPDPDPGQVEAAVAAAKSAARLQTTADALRSQAASIRDPAERERLWQAAYNKEIEARGQSKKARAMASGWGQGTAAGIGASGALGMGLGNLLGVLVGGMLKGKGGGEGEEEEEEGGGEAGEEDEDEDEKIHRAVVAAAKKAEEEEEEKEKENK</sequence>
<name>A0AA40EV01_9PEZI</name>
<feature type="region of interest" description="Disordered" evidence="1">
    <location>
        <begin position="1533"/>
        <end position="1608"/>
    </location>
</feature>
<dbReference type="PANTHER" id="PTHR33112:SF8">
    <property type="entry name" value="HETEROKARYON INCOMPATIBILITY DOMAIN-CONTAINING PROTEIN"/>
    <property type="match status" value="1"/>
</dbReference>
<evidence type="ECO:0000313" key="3">
    <source>
        <dbReference type="EMBL" id="KAK0745985.1"/>
    </source>
</evidence>
<accession>A0AA40EV01</accession>
<keyword evidence="4" id="KW-1185">Reference proteome</keyword>
<dbReference type="EMBL" id="JAUKUD010000004">
    <property type="protein sequence ID" value="KAK0745985.1"/>
    <property type="molecule type" value="Genomic_DNA"/>
</dbReference>
<comment type="caution">
    <text evidence="3">The sequence shown here is derived from an EMBL/GenBank/DDBJ whole genome shotgun (WGS) entry which is preliminary data.</text>
</comment>
<evidence type="ECO:0000313" key="4">
    <source>
        <dbReference type="Proteomes" id="UP001172155"/>
    </source>
</evidence>
<reference evidence="3" key="1">
    <citation type="submission" date="2023-06" db="EMBL/GenBank/DDBJ databases">
        <title>Genome-scale phylogeny and comparative genomics of the fungal order Sordariales.</title>
        <authorList>
            <consortium name="Lawrence Berkeley National Laboratory"/>
            <person name="Hensen N."/>
            <person name="Bonometti L."/>
            <person name="Westerberg I."/>
            <person name="Brannstrom I.O."/>
            <person name="Guillou S."/>
            <person name="Cros-Aarteil S."/>
            <person name="Calhoun S."/>
            <person name="Haridas S."/>
            <person name="Kuo A."/>
            <person name="Mondo S."/>
            <person name="Pangilinan J."/>
            <person name="Riley R."/>
            <person name="LaButti K."/>
            <person name="Andreopoulos B."/>
            <person name="Lipzen A."/>
            <person name="Chen C."/>
            <person name="Yanf M."/>
            <person name="Daum C."/>
            <person name="Ng V."/>
            <person name="Clum A."/>
            <person name="Steindorff A."/>
            <person name="Ohm R."/>
            <person name="Martin F."/>
            <person name="Silar P."/>
            <person name="Natvig D."/>
            <person name="Lalanne C."/>
            <person name="Gautier V."/>
            <person name="Ament-velasquez S.L."/>
            <person name="Kruys A."/>
            <person name="Hutchinson M.I."/>
            <person name="Powell A.J."/>
            <person name="Barry K."/>
            <person name="Miller A.N."/>
            <person name="Grigoriev I.V."/>
            <person name="Debuchy R."/>
            <person name="Gladieux P."/>
            <person name="Thoren M.H."/>
            <person name="Johannesson H."/>
        </authorList>
    </citation>
    <scope>NUCLEOTIDE SEQUENCE</scope>
    <source>
        <strain evidence="3">SMH3187-1</strain>
    </source>
</reference>
<dbReference type="PANTHER" id="PTHR33112">
    <property type="entry name" value="DOMAIN PROTEIN, PUTATIVE-RELATED"/>
    <property type="match status" value="1"/>
</dbReference>
<organism evidence="3 4">
    <name type="scientific">Schizothecium vesticola</name>
    <dbReference type="NCBI Taxonomy" id="314040"/>
    <lineage>
        <taxon>Eukaryota</taxon>
        <taxon>Fungi</taxon>
        <taxon>Dikarya</taxon>
        <taxon>Ascomycota</taxon>
        <taxon>Pezizomycotina</taxon>
        <taxon>Sordariomycetes</taxon>
        <taxon>Sordariomycetidae</taxon>
        <taxon>Sordariales</taxon>
        <taxon>Schizotheciaceae</taxon>
        <taxon>Schizothecium</taxon>
    </lineage>
</organism>
<feature type="compositionally biased region" description="Polar residues" evidence="1">
    <location>
        <begin position="1533"/>
        <end position="1544"/>
    </location>
</feature>
<feature type="compositionally biased region" description="Low complexity" evidence="1">
    <location>
        <begin position="1558"/>
        <end position="1577"/>
    </location>
</feature>
<dbReference type="Pfam" id="PF06985">
    <property type="entry name" value="HET"/>
    <property type="match status" value="1"/>
</dbReference>
<feature type="compositionally biased region" description="Acidic residues" evidence="1">
    <location>
        <begin position="1741"/>
        <end position="1751"/>
    </location>
</feature>
<dbReference type="InterPro" id="IPR010730">
    <property type="entry name" value="HET"/>
</dbReference>
<dbReference type="Proteomes" id="UP001172155">
    <property type="component" value="Unassembled WGS sequence"/>
</dbReference>
<protein>
    <recommendedName>
        <fullName evidence="2">Heterokaryon incompatibility domain-containing protein</fullName>
    </recommendedName>
</protein>
<feature type="compositionally biased region" description="Polar residues" evidence="1">
    <location>
        <begin position="812"/>
        <end position="823"/>
    </location>
</feature>
<proteinExistence type="predicted"/>
<gene>
    <name evidence="3" type="ORF">B0T18DRAFT_390507</name>
</gene>
<feature type="region of interest" description="Disordered" evidence="1">
    <location>
        <begin position="791"/>
        <end position="836"/>
    </location>
</feature>
<feature type="domain" description="Heterokaryon incompatibility" evidence="2">
    <location>
        <begin position="1140"/>
        <end position="1277"/>
    </location>
</feature>
<feature type="compositionally biased region" description="Basic and acidic residues" evidence="1">
    <location>
        <begin position="1545"/>
        <end position="1555"/>
    </location>
</feature>
<feature type="compositionally biased region" description="Acidic residues" evidence="1">
    <location>
        <begin position="1705"/>
        <end position="1725"/>
    </location>
</feature>
<evidence type="ECO:0000259" key="2">
    <source>
        <dbReference type="Pfam" id="PF06985"/>
    </source>
</evidence>
<evidence type="ECO:0000256" key="1">
    <source>
        <dbReference type="SAM" id="MobiDB-lite"/>
    </source>
</evidence>
<feature type="compositionally biased region" description="Low complexity" evidence="1">
    <location>
        <begin position="1587"/>
        <end position="1599"/>
    </location>
</feature>